<keyword evidence="2" id="KW-0067">ATP-binding</keyword>
<feature type="domain" description="ABC transporter" evidence="3">
    <location>
        <begin position="32"/>
        <end position="255"/>
    </location>
</feature>
<dbReference type="PANTHER" id="PTHR43158:SF2">
    <property type="entry name" value="SKFA PEPTIDE EXPORT ATP-BINDING PROTEIN SKFE"/>
    <property type="match status" value="1"/>
</dbReference>
<keyword evidence="1" id="KW-0547">Nucleotide-binding</keyword>
<sequence length="550" mass="61126">MQIRTNHRLLSRVERICNNNNKKEMMPQSGIINVRGVSFRYPDAAQPALKEVNLTVNRGDRILVIGHNGSGKSTLLSLLAGRRMPHTGSVRVLNGDPFDDTSMAQHIALIGAPWPPEAVFGNTVGRVAAPAPLPERKAAVAEALHLRLSRFVDKMSSGEKRRVQILHGLLRPATVYLLDECSTDIDLAERRTVLDLVKRECEEREGCCLYATHILDRIQGWATHLLLFENGEIVELRPVTELQIPLEEYAFQFMSQCATRDDVSGHVKLSYGKFSPTSTLAPLVEGSSAAAVMPSSPTLPIHDNRTYWRSAETAVSSQREVVIDCSHLSYKDIFRDMSFQVFRGERVLLCGVNGAGKTTLLNMLGGKQFFDNGNGALSVLGKRCYEDMLLNGLVSYGGDWWTVVPGGEMHVHQLLQIKTARAEHLRSLLAVQMDWDVRHISAGEQKRVQLLFHLLEDNPIVLLDEATADLDVDQRHSLLQFLYEESTQRGVTVVYSTHIFGGLEGWASTAVLLDRTARGVHAVYRELPGAPLALNDLIDEIVALKAKEVF</sequence>
<protein>
    <submittedName>
        <fullName evidence="4">Putative Abc transporter</fullName>
    </submittedName>
</protein>
<evidence type="ECO:0000256" key="2">
    <source>
        <dbReference type="ARBA" id="ARBA00022840"/>
    </source>
</evidence>
<dbReference type="CDD" id="cd00267">
    <property type="entry name" value="ABC_ATPase"/>
    <property type="match status" value="1"/>
</dbReference>
<gene>
    <name evidence="4" type="ORF">ABB37_02850</name>
</gene>
<name>A0A0N0VGA5_LEPPY</name>
<dbReference type="OMA" id="DWDVRHI"/>
<dbReference type="SUPFAM" id="SSF52540">
    <property type="entry name" value="P-loop containing nucleoside triphosphate hydrolases"/>
    <property type="match status" value="2"/>
</dbReference>
<dbReference type="GeneID" id="26903141"/>
<organism evidence="4 5">
    <name type="scientific">Leptomonas pyrrhocoris</name>
    <name type="common">Firebug parasite</name>
    <dbReference type="NCBI Taxonomy" id="157538"/>
    <lineage>
        <taxon>Eukaryota</taxon>
        <taxon>Discoba</taxon>
        <taxon>Euglenozoa</taxon>
        <taxon>Kinetoplastea</taxon>
        <taxon>Metakinetoplastina</taxon>
        <taxon>Trypanosomatida</taxon>
        <taxon>Trypanosomatidae</taxon>
        <taxon>Leishmaniinae</taxon>
        <taxon>Leptomonas</taxon>
    </lineage>
</organism>
<proteinExistence type="predicted"/>
<dbReference type="GO" id="GO:0005524">
    <property type="term" value="F:ATP binding"/>
    <property type="evidence" value="ECO:0007669"/>
    <property type="project" value="UniProtKB-KW"/>
</dbReference>
<dbReference type="PANTHER" id="PTHR43158">
    <property type="entry name" value="SKFA PEPTIDE EXPORT ATP-BINDING PROTEIN SKFE"/>
    <property type="match status" value="1"/>
</dbReference>
<comment type="caution">
    <text evidence="4">The sequence shown here is derived from an EMBL/GenBank/DDBJ whole genome shotgun (WGS) entry which is preliminary data.</text>
</comment>
<dbReference type="Gene3D" id="3.40.50.300">
    <property type="entry name" value="P-loop containing nucleotide triphosphate hydrolases"/>
    <property type="match status" value="3"/>
</dbReference>
<evidence type="ECO:0000313" key="5">
    <source>
        <dbReference type="Proteomes" id="UP000037923"/>
    </source>
</evidence>
<evidence type="ECO:0000259" key="3">
    <source>
        <dbReference type="PROSITE" id="PS50893"/>
    </source>
</evidence>
<dbReference type="InterPro" id="IPR003439">
    <property type="entry name" value="ABC_transporter-like_ATP-bd"/>
</dbReference>
<dbReference type="SMART" id="SM00382">
    <property type="entry name" value="AAA"/>
    <property type="match status" value="2"/>
</dbReference>
<accession>A0A0N0VGA5</accession>
<reference evidence="4 5" key="1">
    <citation type="submission" date="2015-07" db="EMBL/GenBank/DDBJ databases">
        <title>High-quality genome of monoxenous trypanosomatid Leptomonas pyrrhocoris.</title>
        <authorList>
            <person name="Flegontov P."/>
            <person name="Butenko A."/>
            <person name="Firsov S."/>
            <person name="Vlcek C."/>
            <person name="Logacheva M.D."/>
            <person name="Field M."/>
            <person name="Filatov D."/>
            <person name="Flegontova O."/>
            <person name="Gerasimov E."/>
            <person name="Jackson A.P."/>
            <person name="Kelly S."/>
            <person name="Opperdoes F."/>
            <person name="O'Reilly A."/>
            <person name="Votypka J."/>
            <person name="Yurchenko V."/>
            <person name="Lukes J."/>
        </authorList>
    </citation>
    <scope>NUCLEOTIDE SEQUENCE [LARGE SCALE GENOMIC DNA]</scope>
    <source>
        <strain evidence="4">H10</strain>
    </source>
</reference>
<dbReference type="OrthoDB" id="6512918at2759"/>
<evidence type="ECO:0000256" key="1">
    <source>
        <dbReference type="ARBA" id="ARBA00022741"/>
    </source>
</evidence>
<dbReference type="PROSITE" id="PS50893">
    <property type="entry name" value="ABC_TRANSPORTER_2"/>
    <property type="match status" value="2"/>
</dbReference>
<dbReference type="RefSeq" id="XP_015661593.1">
    <property type="nucleotide sequence ID" value="XM_015799991.1"/>
</dbReference>
<keyword evidence="5" id="KW-1185">Reference proteome</keyword>
<dbReference type="AlphaFoldDB" id="A0A0N0VGA5"/>
<dbReference type="InterPro" id="IPR027417">
    <property type="entry name" value="P-loop_NTPase"/>
</dbReference>
<dbReference type="GO" id="GO:0016887">
    <property type="term" value="F:ATP hydrolysis activity"/>
    <property type="evidence" value="ECO:0007669"/>
    <property type="project" value="InterPro"/>
</dbReference>
<dbReference type="EMBL" id="LGTL01000004">
    <property type="protein sequence ID" value="KPA83154.1"/>
    <property type="molecule type" value="Genomic_DNA"/>
</dbReference>
<feature type="domain" description="ABC transporter" evidence="3">
    <location>
        <begin position="317"/>
        <end position="540"/>
    </location>
</feature>
<dbReference type="Proteomes" id="UP000037923">
    <property type="component" value="Unassembled WGS sequence"/>
</dbReference>
<dbReference type="InterPro" id="IPR003593">
    <property type="entry name" value="AAA+_ATPase"/>
</dbReference>
<evidence type="ECO:0000313" key="4">
    <source>
        <dbReference type="EMBL" id="KPA83154.1"/>
    </source>
</evidence>
<dbReference type="Pfam" id="PF00005">
    <property type="entry name" value="ABC_tran"/>
    <property type="match status" value="2"/>
</dbReference>
<dbReference type="VEuPathDB" id="TriTrypDB:LpyrH10_04_4000"/>